<dbReference type="InterPro" id="IPR002698">
    <property type="entry name" value="FTHF_cligase"/>
</dbReference>
<evidence type="ECO:0000313" key="1">
    <source>
        <dbReference type="EMBL" id="RIY38913.1"/>
    </source>
</evidence>
<reference evidence="1 2" key="1">
    <citation type="submission" date="2017-08" db="EMBL/GenBank/DDBJ databases">
        <title>Reclassification of Bisgaard taxon 37 and 44.</title>
        <authorList>
            <person name="Christensen H."/>
        </authorList>
    </citation>
    <scope>NUCLEOTIDE SEQUENCE [LARGE SCALE GENOMIC DNA]</scope>
    <source>
        <strain evidence="1 2">111</strain>
    </source>
</reference>
<sequence>MQRIDKYNVLASSIAAFSSKRFQLGRKYGLENYLTPYDKLILLSFVKLVRLQGELEKDKTQNSVSLKEAIQKYFDLHKANIFALASEKEMLYNIQAKQLEILNKQGISDVENHVDFDLNEHKELGLMIELFHEQSLTSTVYNNFIENYFEELHNQRKHTTYVKKLDRDFIYKKAEMLSQEILKERPELSHKIADLQPKLELLAAQVDPNLNEYGRIALYKQELRQLVKQRRIKNDHWYGETALNFYVDMFFESLIAKKSILAILRRSVLAMKYAHSKSKTELAKATSAQKFQLENLDNEKANDLNLLVEQVLKDFAAKNQEELNSGDHALGQLEAAEVLRLQNKLEDYPFIVESPINLGRTLEIEAMAKNQDLYAQVADLEASKTSQIDFKFNPKIGVHDYLKYDSALPSLFYAYPNSYYIPEDRLNLQLEEIKMVNNKRKDDHEAMFSDRELLSLFVSDSYEAGRLIRAYLGLLNTEEFTRLREIAEDIFPEINFPFTILYQAIHSQLLGYLTLVQANTEIATKRASMMVQGLNQDHIQNLSRVLTGDDDNYFKRLERTTAWVKELQADPNKNIVDKRFVEYLEHEEIVEHLPERLAQTVYSSNYNDRSGIIALYYAAHGEYPTQNIIRLLYATGYKVALPYIVDGENMYFSELASVNFNDPDYFIRNDYGIIEPIPYAHGVVHFSDISVVATPVVAFDPGLKRMGMGGGYYDRLFGRYRRMYSTNFLDPFVGHTDVLRPEFIGLAYSWQEVPYTYPEKHDLLLSRMVLMELLPIGNAHALKYSLTQQEYEAKHLAKVYQIQQEAQQQATRFKELFTAPGQPFEYWHENQEIANEQLTIMQEQAALALAEQLEIKAKTPEIVPFSSGLEAKDNYGEHEYQDLDELIARVDSFNAK</sequence>
<dbReference type="GO" id="GO:0035999">
    <property type="term" value="P:tetrahydrofolate interconversion"/>
    <property type="evidence" value="ECO:0007669"/>
    <property type="project" value="TreeGrafter"/>
</dbReference>
<dbReference type="Pfam" id="PF01812">
    <property type="entry name" value="5-FTHF_cyc-lig"/>
    <property type="match status" value="1"/>
</dbReference>
<dbReference type="PANTHER" id="PTHR23407">
    <property type="entry name" value="ATPASE INHIBITOR/5-FORMYLTETRAHYDROFOLATE CYCLO-LIGASE"/>
    <property type="match status" value="1"/>
</dbReference>
<dbReference type="InterPro" id="IPR037171">
    <property type="entry name" value="NagB/RpiA_transferase-like"/>
</dbReference>
<dbReference type="OrthoDB" id="9801938at2"/>
<name>A0A3A1YKW6_9GAMM</name>
<organism evidence="1 2">
    <name type="scientific">Psittacicella hinzii</name>
    <dbReference type="NCBI Taxonomy" id="2028575"/>
    <lineage>
        <taxon>Bacteria</taxon>
        <taxon>Pseudomonadati</taxon>
        <taxon>Pseudomonadota</taxon>
        <taxon>Gammaproteobacteria</taxon>
        <taxon>Pasteurellales</taxon>
        <taxon>Psittacicellaceae</taxon>
        <taxon>Psittacicella</taxon>
    </lineage>
</organism>
<dbReference type="AlphaFoldDB" id="A0A3A1YKW6"/>
<evidence type="ECO:0008006" key="3">
    <source>
        <dbReference type="Google" id="ProtNLM"/>
    </source>
</evidence>
<dbReference type="Proteomes" id="UP000265916">
    <property type="component" value="Unassembled WGS sequence"/>
</dbReference>
<dbReference type="EMBL" id="NRJG01000049">
    <property type="protein sequence ID" value="RIY38913.1"/>
    <property type="molecule type" value="Genomic_DNA"/>
</dbReference>
<dbReference type="GO" id="GO:0030272">
    <property type="term" value="F:5-formyltetrahydrofolate cyclo-ligase activity"/>
    <property type="evidence" value="ECO:0007669"/>
    <property type="project" value="TreeGrafter"/>
</dbReference>
<gene>
    <name evidence="1" type="ORF">CKF58_03125</name>
</gene>
<dbReference type="Gene3D" id="3.40.50.10420">
    <property type="entry name" value="NagB/RpiA/CoA transferase-like"/>
    <property type="match status" value="1"/>
</dbReference>
<evidence type="ECO:0000313" key="2">
    <source>
        <dbReference type="Proteomes" id="UP000265916"/>
    </source>
</evidence>
<accession>A0A3A1YKW6</accession>
<dbReference type="GO" id="GO:0009396">
    <property type="term" value="P:folic acid-containing compound biosynthetic process"/>
    <property type="evidence" value="ECO:0007669"/>
    <property type="project" value="TreeGrafter"/>
</dbReference>
<dbReference type="SUPFAM" id="SSF100950">
    <property type="entry name" value="NagB/RpiA/CoA transferase-like"/>
    <property type="match status" value="1"/>
</dbReference>
<protein>
    <recommendedName>
        <fullName evidence="3">5-formyltetrahydrofolate cyclo-ligase</fullName>
    </recommendedName>
</protein>
<dbReference type="RefSeq" id="WP_119530877.1">
    <property type="nucleotide sequence ID" value="NZ_JBHSSP010000021.1"/>
</dbReference>
<dbReference type="InterPro" id="IPR024185">
    <property type="entry name" value="FTHF_cligase-like_sf"/>
</dbReference>
<keyword evidence="2" id="KW-1185">Reference proteome</keyword>
<dbReference type="PANTHER" id="PTHR23407:SF11">
    <property type="entry name" value="CHROMOSOME UNDETERMINED SCAFFOLD_24, WHOLE GENOME SHOTGUN SEQUENCE"/>
    <property type="match status" value="1"/>
</dbReference>
<proteinExistence type="predicted"/>
<comment type="caution">
    <text evidence="1">The sequence shown here is derived from an EMBL/GenBank/DDBJ whole genome shotgun (WGS) entry which is preliminary data.</text>
</comment>